<feature type="domain" description="E2F/DP family winged-helix DNA-binding" evidence="7">
    <location>
        <begin position="378"/>
        <end position="456"/>
    </location>
</feature>
<organism evidence="8 9">
    <name type="scientific">Halocaridina rubra</name>
    <name type="common">Hawaiian red shrimp</name>
    <dbReference type="NCBI Taxonomy" id="373956"/>
    <lineage>
        <taxon>Eukaryota</taxon>
        <taxon>Metazoa</taxon>
        <taxon>Ecdysozoa</taxon>
        <taxon>Arthropoda</taxon>
        <taxon>Crustacea</taxon>
        <taxon>Multicrustacea</taxon>
        <taxon>Malacostraca</taxon>
        <taxon>Eumalacostraca</taxon>
        <taxon>Eucarida</taxon>
        <taxon>Decapoda</taxon>
        <taxon>Pleocyemata</taxon>
        <taxon>Caridea</taxon>
        <taxon>Atyoidea</taxon>
        <taxon>Atyidae</taxon>
        <taxon>Halocaridina</taxon>
    </lineage>
</organism>
<dbReference type="GO" id="GO:0000978">
    <property type="term" value="F:RNA polymerase II cis-regulatory region sequence-specific DNA binding"/>
    <property type="evidence" value="ECO:0007669"/>
    <property type="project" value="InterPro"/>
</dbReference>
<dbReference type="AlphaFoldDB" id="A0AAN9A9Q7"/>
<keyword evidence="3 5" id="KW-0238">DNA-binding</keyword>
<comment type="subcellular location">
    <subcellularLocation>
        <location evidence="5">Nucleus</location>
    </subcellularLocation>
</comment>
<proteinExistence type="inferred from homology"/>
<keyword evidence="9" id="KW-1185">Reference proteome</keyword>
<evidence type="ECO:0000313" key="8">
    <source>
        <dbReference type="EMBL" id="KAK7075172.1"/>
    </source>
</evidence>
<dbReference type="SUPFAM" id="SSF46785">
    <property type="entry name" value="Winged helix' DNA-binding domain"/>
    <property type="match status" value="2"/>
</dbReference>
<evidence type="ECO:0000256" key="1">
    <source>
        <dbReference type="ARBA" id="ARBA00010940"/>
    </source>
</evidence>
<protein>
    <submittedName>
        <fullName evidence="8">Positive regulation of DNA endoreduplication</fullName>
    </submittedName>
</protein>
<dbReference type="InterPro" id="IPR003316">
    <property type="entry name" value="E2F_WHTH_DNA-bd_dom"/>
</dbReference>
<feature type="region of interest" description="Disordered" evidence="6">
    <location>
        <begin position="198"/>
        <end position="218"/>
    </location>
</feature>
<comment type="similarity">
    <text evidence="1 5">Belongs to the E2F/DP family.</text>
</comment>
<dbReference type="Gene3D" id="1.10.10.10">
    <property type="entry name" value="Winged helix-like DNA-binding domain superfamily/Winged helix DNA-binding domain"/>
    <property type="match status" value="2"/>
</dbReference>
<keyword evidence="5" id="KW-0539">Nucleus</keyword>
<reference evidence="8 9" key="1">
    <citation type="submission" date="2023-11" db="EMBL/GenBank/DDBJ databases">
        <title>Halocaridina rubra genome assembly.</title>
        <authorList>
            <person name="Smith C."/>
        </authorList>
    </citation>
    <scope>NUCLEOTIDE SEQUENCE [LARGE SCALE GENOMIC DNA]</scope>
    <source>
        <strain evidence="8">EP-1</strain>
        <tissue evidence="8">Whole</tissue>
    </source>
</reference>
<dbReference type="PANTHER" id="PTHR12081:SF7">
    <property type="entry name" value="TRANSCRIPTION FACTOR EFL-3"/>
    <property type="match status" value="1"/>
</dbReference>
<feature type="region of interest" description="Disordered" evidence="6">
    <location>
        <begin position="83"/>
        <end position="112"/>
    </location>
</feature>
<keyword evidence="2 5" id="KW-0805">Transcription regulation</keyword>
<dbReference type="PANTHER" id="PTHR12081">
    <property type="entry name" value="TRANSCRIPTION FACTOR E2F"/>
    <property type="match status" value="1"/>
</dbReference>
<dbReference type="GO" id="GO:0090575">
    <property type="term" value="C:RNA polymerase II transcription regulator complex"/>
    <property type="evidence" value="ECO:0007669"/>
    <property type="project" value="TreeGrafter"/>
</dbReference>
<feature type="compositionally biased region" description="Polar residues" evidence="6">
    <location>
        <begin position="200"/>
        <end position="211"/>
    </location>
</feature>
<evidence type="ECO:0000256" key="4">
    <source>
        <dbReference type="ARBA" id="ARBA00023163"/>
    </source>
</evidence>
<dbReference type="GO" id="GO:0000981">
    <property type="term" value="F:DNA-binding transcription factor activity, RNA polymerase II-specific"/>
    <property type="evidence" value="ECO:0007669"/>
    <property type="project" value="TreeGrafter"/>
</dbReference>
<name>A0AAN9A9Q7_HALRR</name>
<dbReference type="Proteomes" id="UP001381693">
    <property type="component" value="Unassembled WGS sequence"/>
</dbReference>
<sequence>MDLLTKAANTVFKTDIDAELSIPITPTKGILLTPKKGEKPVFVDITNTISPAKFENSPLRTLLTAPTFSTPKTKSHSLLAVVSSSGKRNVSRGSTGKSVSCPSSGNEVGTPKNSGICSLTNVGSSGKSPLTPMTNLKLLTRIASMEESLSTCSKKSLFGKENDPYSYDDTSCLTTTASSTNYPGGTILRRYNSECLRRNGGTSLKPSTNSLRKYPTSDIYPVPSSPGNLVLEGIGRIPSVDETIPGRAGEVSRKDKSLGLLSEKFLEQFPLEVSCLETPRRLVIDEVAVLLGTERRRVYDIINVLESLNMACRVQKNMYQWTGKLHLEETLGRLKALGEKYDIATQLQAMENEGKDFKIPSQIKLTRIGENERLPDSKREKSLSILCQKFIMILLVSPSPHIISLDTAVRLLVGEVGEDGERLRTRGRRLYDIANVLTSLGLVYRIPGAKSFKYVGPVVQSLVIDDDTFGIRQKNSLLRSRNVSNMESIESISNFGDHEVTPSDVVAPVQKRGRPRKLSTAFTTTTLPAPKRSKLQRTQSEEVISHQSQKITRNLSLHDICQVAEIEREKLLKEQQMCRSRSCEGTEAGFSRNANAKLGTKPKVVLPNSDFRPIPPEPCYSSILHRRLTKRAKVPVALTFERTEKYDPQGKDDVYQRFKTSSSLQSPSVGNPSPAARQAVNIIRPICSANQKSDQCKTKVATFNNKVPCKVFNQSRVVPISTSGTQVIKVITKTCASREKDASTIMTVFPADRSVNSTVISQSNAGNLGGSFQRMSEGSYMNGKRITVTTSKQIESTASNIPGKVSEAKSVISGNPLPFVIYTVPSTEIDSKILSRTSETVVRSLPPQSSKQLGPVIRWETVPSGLASLTSAPLLQGSGIAGNHLTDVEAQAQHMSLTGSGSWQPSPNGSSTDSELEQIFGDTFNFSRPRVLVQKTRFGGADKIQPHSANLK</sequence>
<comment type="caution">
    <text evidence="8">The sequence shown here is derived from an EMBL/GenBank/DDBJ whole genome shotgun (WGS) entry which is preliminary data.</text>
</comment>
<dbReference type="InterPro" id="IPR036388">
    <property type="entry name" value="WH-like_DNA-bd_sf"/>
</dbReference>
<keyword evidence="4 5" id="KW-0804">Transcription</keyword>
<dbReference type="Pfam" id="PF02319">
    <property type="entry name" value="WHD_E2F_TDP"/>
    <property type="match status" value="2"/>
</dbReference>
<evidence type="ECO:0000256" key="6">
    <source>
        <dbReference type="SAM" id="MobiDB-lite"/>
    </source>
</evidence>
<evidence type="ECO:0000256" key="5">
    <source>
        <dbReference type="RuleBase" id="RU003796"/>
    </source>
</evidence>
<accession>A0AAN9A9Q7</accession>
<evidence type="ECO:0000256" key="3">
    <source>
        <dbReference type="ARBA" id="ARBA00023125"/>
    </source>
</evidence>
<gene>
    <name evidence="8" type="primary">E2F7</name>
    <name evidence="8" type="ORF">SK128_010326</name>
</gene>
<evidence type="ECO:0000256" key="2">
    <source>
        <dbReference type="ARBA" id="ARBA00023015"/>
    </source>
</evidence>
<evidence type="ECO:0000259" key="7">
    <source>
        <dbReference type="SMART" id="SM01372"/>
    </source>
</evidence>
<dbReference type="SMART" id="SM01372">
    <property type="entry name" value="E2F_TDP"/>
    <property type="match status" value="2"/>
</dbReference>
<dbReference type="InterPro" id="IPR036390">
    <property type="entry name" value="WH_DNA-bd_sf"/>
</dbReference>
<dbReference type="InterPro" id="IPR015633">
    <property type="entry name" value="E2F"/>
</dbReference>
<dbReference type="EMBL" id="JAXCGZ010011352">
    <property type="protein sequence ID" value="KAK7075172.1"/>
    <property type="molecule type" value="Genomic_DNA"/>
</dbReference>
<feature type="domain" description="E2F/DP family winged-helix DNA-binding" evidence="7">
    <location>
        <begin position="253"/>
        <end position="323"/>
    </location>
</feature>
<evidence type="ECO:0000313" key="9">
    <source>
        <dbReference type="Proteomes" id="UP001381693"/>
    </source>
</evidence>